<protein>
    <recommendedName>
        <fullName evidence="6">caffeate O-methyltransferase</fullName>
        <ecNumber evidence="6">2.1.1.68</ecNumber>
    </recommendedName>
</protein>
<evidence type="ECO:0000259" key="10">
    <source>
        <dbReference type="Pfam" id="PF08100"/>
    </source>
</evidence>
<evidence type="ECO:0000256" key="1">
    <source>
        <dbReference type="ARBA" id="ARBA00004928"/>
    </source>
</evidence>
<dbReference type="FunFam" id="3.40.50.150:FF:000061">
    <property type="entry name" value="Caffeic acid O-methyltransferase"/>
    <property type="match status" value="1"/>
</dbReference>
<feature type="active site" description="Proton acceptor" evidence="8">
    <location>
        <position position="246"/>
    </location>
</feature>
<dbReference type="AlphaFoldDB" id="A0A7N2MHP1"/>
<dbReference type="GO" id="GO:0046983">
    <property type="term" value="F:protein dimerization activity"/>
    <property type="evidence" value="ECO:0007669"/>
    <property type="project" value="InterPro"/>
</dbReference>
<dbReference type="GO" id="GO:0009809">
    <property type="term" value="P:lignin biosynthetic process"/>
    <property type="evidence" value="ECO:0007669"/>
    <property type="project" value="UniProtKB-KW"/>
</dbReference>
<evidence type="ECO:0000256" key="2">
    <source>
        <dbReference type="ARBA" id="ARBA00022603"/>
    </source>
</evidence>
<comment type="function">
    <text evidence="7">Catalyzes the conversion of caffeic acid to ferulic acid and of 5-hydroxyferulic acid to sinapic acid. The resulting products may subsequently be converted to the corresponding alcohols that are incorporated into lignins.</text>
</comment>
<dbReference type="InterPro" id="IPR001077">
    <property type="entry name" value="COMT_C"/>
</dbReference>
<proteinExistence type="predicted"/>
<evidence type="ECO:0000313" key="11">
    <source>
        <dbReference type="EnsemblPlants" id="QL09p026076:mrna"/>
    </source>
</evidence>
<evidence type="ECO:0000256" key="3">
    <source>
        <dbReference type="ARBA" id="ARBA00022679"/>
    </source>
</evidence>
<dbReference type="PIRSF" id="PIRSF005739">
    <property type="entry name" value="O-mtase"/>
    <property type="match status" value="1"/>
</dbReference>
<evidence type="ECO:0000256" key="7">
    <source>
        <dbReference type="ARBA" id="ARBA00045231"/>
    </source>
</evidence>
<keyword evidence="12" id="KW-1185">Reference proteome</keyword>
<dbReference type="Gene3D" id="1.10.10.10">
    <property type="entry name" value="Winged helix-like DNA-binding domain superfamily/Winged helix DNA-binding domain"/>
    <property type="match status" value="1"/>
</dbReference>
<evidence type="ECO:0000256" key="4">
    <source>
        <dbReference type="ARBA" id="ARBA00022691"/>
    </source>
</evidence>
<dbReference type="Gramene" id="QL09p026076:mrna">
    <property type="protein sequence ID" value="QL09p026076:mrna"/>
    <property type="gene ID" value="QL09p026076"/>
</dbReference>
<reference evidence="11 12" key="1">
    <citation type="journal article" date="2016" name="G3 (Bethesda)">
        <title>First Draft Assembly and Annotation of the Genome of a California Endemic Oak Quercus lobata Nee (Fagaceae).</title>
        <authorList>
            <person name="Sork V.L."/>
            <person name="Fitz-Gibbon S.T."/>
            <person name="Puiu D."/>
            <person name="Crepeau M."/>
            <person name="Gugger P.F."/>
            <person name="Sherman R."/>
            <person name="Stevens K."/>
            <person name="Langley C.H."/>
            <person name="Pellegrini M."/>
            <person name="Salzberg S.L."/>
        </authorList>
    </citation>
    <scope>NUCLEOTIDE SEQUENCE [LARGE SCALE GENOMIC DNA]</scope>
    <source>
        <strain evidence="11 12">cv. SW786</strain>
    </source>
</reference>
<dbReference type="OMA" id="LWATEPW"/>
<dbReference type="InterPro" id="IPR036388">
    <property type="entry name" value="WH-like_DNA-bd_sf"/>
</dbReference>
<dbReference type="SUPFAM" id="SSF53335">
    <property type="entry name" value="S-adenosyl-L-methionine-dependent methyltransferases"/>
    <property type="match status" value="1"/>
</dbReference>
<organism evidence="11 12">
    <name type="scientific">Quercus lobata</name>
    <name type="common">Valley oak</name>
    <dbReference type="NCBI Taxonomy" id="97700"/>
    <lineage>
        <taxon>Eukaryota</taxon>
        <taxon>Viridiplantae</taxon>
        <taxon>Streptophyta</taxon>
        <taxon>Embryophyta</taxon>
        <taxon>Tracheophyta</taxon>
        <taxon>Spermatophyta</taxon>
        <taxon>Magnoliopsida</taxon>
        <taxon>eudicotyledons</taxon>
        <taxon>Gunneridae</taxon>
        <taxon>Pentapetalae</taxon>
        <taxon>rosids</taxon>
        <taxon>fabids</taxon>
        <taxon>Fagales</taxon>
        <taxon>Fagaceae</taxon>
        <taxon>Quercus</taxon>
    </lineage>
</organism>
<dbReference type="Gene3D" id="3.40.50.150">
    <property type="entry name" value="Vaccinia Virus protein VP39"/>
    <property type="match status" value="1"/>
</dbReference>
<dbReference type="SUPFAM" id="SSF46785">
    <property type="entry name" value="Winged helix' DNA-binding domain"/>
    <property type="match status" value="1"/>
</dbReference>
<evidence type="ECO:0000313" key="12">
    <source>
        <dbReference type="Proteomes" id="UP000594261"/>
    </source>
</evidence>
<keyword evidence="4" id="KW-0949">S-adenosyl-L-methionine</keyword>
<evidence type="ECO:0000256" key="8">
    <source>
        <dbReference type="PIRSR" id="PIRSR005739-1"/>
    </source>
</evidence>
<keyword evidence="2" id="KW-0489">Methyltransferase</keyword>
<dbReference type="GO" id="GO:0047763">
    <property type="term" value="F:caffeate O-methyltransferase activity"/>
    <property type="evidence" value="ECO:0007669"/>
    <property type="project" value="UniProtKB-EC"/>
</dbReference>
<reference evidence="11" key="2">
    <citation type="submission" date="2021-01" db="UniProtKB">
        <authorList>
            <consortium name="EnsemblPlants"/>
        </authorList>
    </citation>
    <scope>IDENTIFICATION</scope>
</reference>
<dbReference type="PANTHER" id="PTHR11746">
    <property type="entry name" value="O-METHYLTRANSFERASE"/>
    <property type="match status" value="1"/>
</dbReference>
<evidence type="ECO:0000256" key="6">
    <source>
        <dbReference type="ARBA" id="ARBA00039011"/>
    </source>
</evidence>
<keyword evidence="5" id="KW-0438">Lignin biosynthesis</keyword>
<dbReference type="GO" id="GO:0032259">
    <property type="term" value="P:methylation"/>
    <property type="evidence" value="ECO:0007669"/>
    <property type="project" value="UniProtKB-KW"/>
</dbReference>
<dbReference type="FunFam" id="1.10.10.10:FF:000357">
    <property type="entry name" value="Caffeic acid 3-O-methyltransferase"/>
    <property type="match status" value="1"/>
</dbReference>
<dbReference type="EC" id="2.1.1.68" evidence="6"/>
<evidence type="ECO:0000256" key="5">
    <source>
        <dbReference type="ARBA" id="ARBA00022733"/>
    </source>
</evidence>
<keyword evidence="3" id="KW-0808">Transferase</keyword>
<comment type="pathway">
    <text evidence="1">Aromatic compound metabolism; phenylpropanoid biosynthesis.</text>
</comment>
<dbReference type="InterPro" id="IPR036390">
    <property type="entry name" value="WH_DNA-bd_sf"/>
</dbReference>
<dbReference type="InterPro" id="IPR012967">
    <property type="entry name" value="COMT_dimerisation"/>
</dbReference>
<dbReference type="Pfam" id="PF00891">
    <property type="entry name" value="Methyltransf_2"/>
    <property type="match status" value="1"/>
</dbReference>
<dbReference type="Pfam" id="PF08100">
    <property type="entry name" value="Dimerisation"/>
    <property type="match status" value="1"/>
</dbReference>
<dbReference type="EMBL" id="LRBV02000009">
    <property type="status" value="NOT_ANNOTATED_CDS"/>
    <property type="molecule type" value="Genomic_DNA"/>
</dbReference>
<dbReference type="Proteomes" id="UP000594261">
    <property type="component" value="Chromosome 9"/>
</dbReference>
<dbReference type="InParanoid" id="A0A7N2MHP1"/>
<evidence type="ECO:0000259" key="9">
    <source>
        <dbReference type="Pfam" id="PF00891"/>
    </source>
</evidence>
<feature type="domain" description="O-methyltransferase C-terminal" evidence="9">
    <location>
        <begin position="117"/>
        <end position="322"/>
    </location>
</feature>
<name>A0A7N2MHP1_QUELO</name>
<dbReference type="EnsemblPlants" id="QL09p026076:mrna">
    <property type="protein sequence ID" value="QL09p026076:mrna"/>
    <property type="gene ID" value="QL09p026076"/>
</dbReference>
<dbReference type="InterPro" id="IPR016461">
    <property type="entry name" value="COMT-like"/>
</dbReference>
<feature type="domain" description="O-methyltransferase dimerisation" evidence="10">
    <location>
        <begin position="1"/>
        <end position="94"/>
    </location>
</feature>
<dbReference type="InterPro" id="IPR029063">
    <property type="entry name" value="SAM-dependent_MTases_sf"/>
</dbReference>
<sequence length="340" mass="37630">MQLTTSIVLPMALQSANELGVFDILAKAGPEAKLSPSQIVAHLPTKNPDAATMLDRILRMLACHSVLGCSVVADDFGSFQRLYSLSPVSKHFVRNEDGVSLGPLLALSQDEVFIKSWSQLKGAILEGGIPFNRVYGMHAFEYPDLDPRFNEAFNTAMFNHTTIVMKKILESYKGFEQLTQLVDIGGGLGVTLNLIISRYSNIKGINFDLPHVIQHAPAYPGVEHIGGNMFESVPKGHAIFMKWILHDWSDEYCLKLLKNCYNAIPNDGKVIVVEAVLPTVPENSSSMKSTTHLDLIMMTQNPGGKERTQQEFMALATRTGFSGIRFGCCVSDIWVMEFFK</sequence>
<accession>A0A7N2MHP1</accession>
<dbReference type="PROSITE" id="PS51683">
    <property type="entry name" value="SAM_OMT_II"/>
    <property type="match status" value="1"/>
</dbReference>